<feature type="region of interest" description="Disordered" evidence="1">
    <location>
        <begin position="1"/>
        <end position="32"/>
    </location>
</feature>
<evidence type="ECO:0000256" key="1">
    <source>
        <dbReference type="SAM" id="MobiDB-lite"/>
    </source>
</evidence>
<dbReference type="RefSeq" id="WP_167072474.1">
    <property type="nucleotide sequence ID" value="NZ_JAAOZC010000002.1"/>
</dbReference>
<keyword evidence="3" id="KW-1185">Reference proteome</keyword>
<feature type="region of interest" description="Disordered" evidence="1">
    <location>
        <begin position="61"/>
        <end position="103"/>
    </location>
</feature>
<dbReference type="EMBL" id="JAAOZC010000002">
    <property type="protein sequence ID" value="NIJ07628.1"/>
    <property type="molecule type" value="Genomic_DNA"/>
</dbReference>
<gene>
    <name evidence="2" type="ORF">FHS31_001224</name>
</gene>
<proteinExistence type="predicted"/>
<evidence type="ECO:0000313" key="3">
    <source>
        <dbReference type="Proteomes" id="UP000727456"/>
    </source>
</evidence>
<accession>A0ABX0TQ10</accession>
<comment type="caution">
    <text evidence="2">The sequence shown here is derived from an EMBL/GenBank/DDBJ whole genome shotgun (WGS) entry which is preliminary data.</text>
</comment>
<name>A0ABX0TQ10_9SPHN</name>
<reference evidence="2 3" key="1">
    <citation type="submission" date="2020-03" db="EMBL/GenBank/DDBJ databases">
        <title>Genomic Encyclopedia of Type Strains, Phase III (KMG-III): the genomes of soil and plant-associated and newly described type strains.</title>
        <authorList>
            <person name="Whitman W."/>
        </authorList>
    </citation>
    <scope>NUCLEOTIDE SEQUENCE [LARGE SCALE GENOMIC DNA]</scope>
    <source>
        <strain evidence="2 3">CECT 8804</strain>
    </source>
</reference>
<protein>
    <submittedName>
        <fullName evidence="2">Uncharacterized protein</fullName>
    </submittedName>
</protein>
<sequence>MADSDLPTDNQALDLDKAEGRAPGSFGEPDERLFRQGGINQELPEAVEAMTEAQRIEYEKRKSFGNAVDDNAASHSGGMGAQGGQTDFGSAGNLAGGFNTRDE</sequence>
<organism evidence="2 3">
    <name type="scientific">Sphingomonas vulcanisoli</name>
    <dbReference type="NCBI Taxonomy" id="1658060"/>
    <lineage>
        <taxon>Bacteria</taxon>
        <taxon>Pseudomonadati</taxon>
        <taxon>Pseudomonadota</taxon>
        <taxon>Alphaproteobacteria</taxon>
        <taxon>Sphingomonadales</taxon>
        <taxon>Sphingomonadaceae</taxon>
        <taxon>Sphingomonas</taxon>
    </lineage>
</organism>
<dbReference type="Proteomes" id="UP000727456">
    <property type="component" value="Unassembled WGS sequence"/>
</dbReference>
<evidence type="ECO:0000313" key="2">
    <source>
        <dbReference type="EMBL" id="NIJ07628.1"/>
    </source>
</evidence>